<organism evidence="1 2">
    <name type="scientific">Pararge aegeria aegeria</name>
    <dbReference type="NCBI Taxonomy" id="348720"/>
    <lineage>
        <taxon>Eukaryota</taxon>
        <taxon>Metazoa</taxon>
        <taxon>Ecdysozoa</taxon>
        <taxon>Arthropoda</taxon>
        <taxon>Hexapoda</taxon>
        <taxon>Insecta</taxon>
        <taxon>Pterygota</taxon>
        <taxon>Neoptera</taxon>
        <taxon>Endopterygota</taxon>
        <taxon>Lepidoptera</taxon>
        <taxon>Glossata</taxon>
        <taxon>Ditrysia</taxon>
        <taxon>Papilionoidea</taxon>
        <taxon>Nymphalidae</taxon>
        <taxon>Satyrinae</taxon>
        <taxon>Satyrini</taxon>
        <taxon>Parargina</taxon>
        <taxon>Pararge</taxon>
    </lineage>
</organism>
<comment type="caution">
    <text evidence="1">The sequence shown here is derived from an EMBL/GenBank/DDBJ whole genome shotgun (WGS) entry which is preliminary data.</text>
</comment>
<reference evidence="1" key="1">
    <citation type="submission" date="2022-03" db="EMBL/GenBank/DDBJ databases">
        <authorList>
            <person name="Lindestad O."/>
        </authorList>
    </citation>
    <scope>NUCLEOTIDE SEQUENCE</scope>
</reference>
<dbReference type="PANTHER" id="PTHR46704">
    <property type="entry name" value="CXC DOMAIN-CONTAINING PROTEIN-RELATED"/>
    <property type="match status" value="1"/>
</dbReference>
<dbReference type="PANTHER" id="PTHR46704:SF1">
    <property type="entry name" value="TELOMERE LENGTH REGULATION PROTEIN TEL2 HOMOLOG"/>
    <property type="match status" value="1"/>
</dbReference>
<evidence type="ECO:0000313" key="1">
    <source>
        <dbReference type="EMBL" id="CAH2218480.1"/>
    </source>
</evidence>
<dbReference type="Proteomes" id="UP000838756">
    <property type="component" value="Unassembled WGS sequence"/>
</dbReference>
<gene>
    <name evidence="1" type="primary">jg9420</name>
    <name evidence="1" type="ORF">PAEG_LOCUS6314</name>
</gene>
<name>A0A8S4QZ76_9NEOP</name>
<dbReference type="SUPFAM" id="SSF88723">
    <property type="entry name" value="PIN domain-like"/>
    <property type="match status" value="1"/>
</dbReference>
<evidence type="ECO:0000313" key="2">
    <source>
        <dbReference type="Proteomes" id="UP000838756"/>
    </source>
</evidence>
<keyword evidence="2" id="KW-1185">Reference proteome</keyword>
<dbReference type="EMBL" id="CAKXAJ010019691">
    <property type="protein sequence ID" value="CAH2218480.1"/>
    <property type="molecule type" value="Genomic_DNA"/>
</dbReference>
<dbReference type="OrthoDB" id="6753017at2759"/>
<proteinExistence type="predicted"/>
<dbReference type="InterPro" id="IPR029060">
    <property type="entry name" value="PIN-like_dom_sf"/>
</dbReference>
<dbReference type="AlphaFoldDB" id="A0A8S4QZ76"/>
<dbReference type="Gene3D" id="3.40.50.1010">
    <property type="entry name" value="5'-nuclease"/>
    <property type="match status" value="1"/>
</dbReference>
<protein>
    <submittedName>
        <fullName evidence="1">Jg9420 protein</fullName>
    </submittedName>
</protein>
<sequence length="700" mass="78836">MLPYFHASGHLPYAKSAHLYLQDMLQLDEVIDPSVYRRFTEGFFTVRRSDKLSCGTSTDMIIEQSMMKSMKTDGGISRGRSTKESVISKWVYGMHAMNTVCDELEVLANVRMDTTDQHVDASDSRVKKDAKDIKKLLDWFSSHDPFPEINKILSIASGVVGDDKINCHKAREVGIASMSKMTGQTFNHIKLKRTDKVLPLLAVSSTVKVHDEEVPIDPVLLFQRMSVTKTFEDEIETFFAYDLAPYPLSLFDAAGMRKTMKSALYDCFQSVNAEVDCTNAAYVIDGGYLLHHVVWDREETFNVIFEKYVQYLPRHYGHTVTVVFDGYSDTTKNIKAAEQRRRATKTSSGTDIMFDEFMTVPVNQQHFFANINNKSRFISMLSNKLTAENIAVKQAPNDADVVIIETAIEQFNARNTAIVVGEDVDLLVLLTARTPSDKIIYFLKPGKAQQRTEIYSSKSLSAYPKCQNFILFLHAITGCDTTSAMFRRGKNSVLKLFEKNDLIDCAKVFTEINSSPQILITKGIRFLLAVYGAPKKIDCIDTYRYLTFVKNTQNKKQVQLSCLPPTSASATQHLFRVYYQVQTWQGNELNPEDWGWKLINNTLEPIRTLLPPAPEKLLNTIFCNCKKGCTAKCGCKKVGLQCSPACTNCQGVSCSNVQLNTREEDSCDQKNELKSAIICPVAGKDSISLLLLFLSKFLTL</sequence>
<accession>A0A8S4QZ76</accession>